<dbReference type="Pfam" id="PF12679">
    <property type="entry name" value="ABC2_membrane_2"/>
    <property type="match status" value="1"/>
</dbReference>
<dbReference type="EMBL" id="JBHSED010000020">
    <property type="protein sequence ID" value="MFC4304218.1"/>
    <property type="molecule type" value="Genomic_DNA"/>
</dbReference>
<evidence type="ECO:0000256" key="1">
    <source>
        <dbReference type="SAM" id="Phobius"/>
    </source>
</evidence>
<dbReference type="PANTHER" id="PTHR43471:SF12">
    <property type="entry name" value="HYPOTHETICAL MEMBRANE PROTEIN, CONSERVED"/>
    <property type="match status" value="1"/>
</dbReference>
<feature type="transmembrane region" description="Helical" evidence="1">
    <location>
        <begin position="21"/>
        <end position="42"/>
    </location>
</feature>
<protein>
    <submittedName>
        <fullName evidence="2">ABC transporter permease</fullName>
    </submittedName>
</protein>
<comment type="caution">
    <text evidence="2">The sequence shown here is derived from an EMBL/GenBank/DDBJ whole genome shotgun (WGS) entry which is preliminary data.</text>
</comment>
<keyword evidence="1" id="KW-0812">Transmembrane</keyword>
<sequence length="255" mass="26533">MRALGALLLKEWREALRTGKLIWLPAVFLLLGLIQPISARFMPDIIASAGNLPEGTIIDIPMPKPGEVMAQTLSQFGTIGLLAVCLAFMGTISGEKRSGTAAWILVKPVNPLAYVVSKWIVQSLIVGGSFGLGYAAAWYYTSALIGDPSTEGVAASVVLYGAWLAFIATVTLAASAFLKAPSTAAFSAFGAALALQLVYGLFESRLSWLPAGLNVAAVSRVNDGLAAGWIPSAAVTAAVIATLLWIAARKVSGAN</sequence>
<feature type="transmembrane region" description="Helical" evidence="1">
    <location>
        <begin position="157"/>
        <end position="178"/>
    </location>
</feature>
<proteinExistence type="predicted"/>
<keyword evidence="1" id="KW-1133">Transmembrane helix</keyword>
<gene>
    <name evidence="2" type="ORF">ACFO1S_12340</name>
</gene>
<reference evidence="3" key="1">
    <citation type="journal article" date="2019" name="Int. J. Syst. Evol. Microbiol.">
        <title>The Global Catalogue of Microorganisms (GCM) 10K type strain sequencing project: providing services to taxonomists for standard genome sequencing and annotation.</title>
        <authorList>
            <consortium name="The Broad Institute Genomics Platform"/>
            <consortium name="The Broad Institute Genome Sequencing Center for Infectious Disease"/>
            <person name="Wu L."/>
            <person name="Ma J."/>
        </authorList>
    </citation>
    <scope>NUCLEOTIDE SEQUENCE [LARGE SCALE GENOMIC DNA]</scope>
    <source>
        <strain evidence="3">CGMCC 4.1641</strain>
    </source>
</reference>
<dbReference type="RefSeq" id="WP_204606117.1">
    <property type="nucleotide sequence ID" value="NZ_JBHSED010000020.1"/>
</dbReference>
<keyword evidence="1" id="KW-0472">Membrane</keyword>
<feature type="transmembrane region" description="Helical" evidence="1">
    <location>
        <begin position="229"/>
        <end position="248"/>
    </location>
</feature>
<dbReference type="PANTHER" id="PTHR43471">
    <property type="entry name" value="ABC TRANSPORTER PERMEASE"/>
    <property type="match status" value="1"/>
</dbReference>
<accession>A0ABV8SBF7</accession>
<feature type="transmembrane region" description="Helical" evidence="1">
    <location>
        <begin position="185"/>
        <end position="202"/>
    </location>
</feature>
<feature type="transmembrane region" description="Helical" evidence="1">
    <location>
        <begin position="112"/>
        <end position="137"/>
    </location>
</feature>
<evidence type="ECO:0000313" key="2">
    <source>
        <dbReference type="EMBL" id="MFC4304218.1"/>
    </source>
</evidence>
<name>A0ABV8SBF7_9BACL</name>
<keyword evidence="3" id="KW-1185">Reference proteome</keyword>
<feature type="transmembrane region" description="Helical" evidence="1">
    <location>
        <begin position="72"/>
        <end position="92"/>
    </location>
</feature>
<organism evidence="2 3">
    <name type="scientific">Cohnella boryungensis</name>
    <dbReference type="NCBI Taxonomy" id="768479"/>
    <lineage>
        <taxon>Bacteria</taxon>
        <taxon>Bacillati</taxon>
        <taxon>Bacillota</taxon>
        <taxon>Bacilli</taxon>
        <taxon>Bacillales</taxon>
        <taxon>Paenibacillaceae</taxon>
        <taxon>Cohnella</taxon>
    </lineage>
</organism>
<dbReference type="Proteomes" id="UP001595755">
    <property type="component" value="Unassembled WGS sequence"/>
</dbReference>
<evidence type="ECO:0000313" key="3">
    <source>
        <dbReference type="Proteomes" id="UP001595755"/>
    </source>
</evidence>